<gene>
    <name evidence="1" type="ORF">BSU04_36770</name>
</gene>
<reference evidence="2" key="1">
    <citation type="submission" date="2017-01" db="EMBL/GenBank/DDBJ databases">
        <title>Genome Analysis of Deinococcus marmoris KOPRI26562.</title>
        <authorList>
            <person name="Kim J.H."/>
            <person name="Oh H.-M."/>
        </authorList>
    </citation>
    <scope>NUCLEOTIDE SEQUENCE [LARGE SCALE GENOMIC DNA]</scope>
    <source>
        <strain evidence="2">PAMC 26633</strain>
    </source>
</reference>
<accession>A0A226WQL2</accession>
<name>A0A226WQL2_CABSO</name>
<protein>
    <submittedName>
        <fullName evidence="1">Uncharacterized protein</fullName>
    </submittedName>
</protein>
<organism evidence="1 2">
    <name type="scientific">Caballeronia sordidicola</name>
    <name type="common">Burkholderia sordidicola</name>
    <dbReference type="NCBI Taxonomy" id="196367"/>
    <lineage>
        <taxon>Bacteria</taxon>
        <taxon>Pseudomonadati</taxon>
        <taxon>Pseudomonadota</taxon>
        <taxon>Betaproteobacteria</taxon>
        <taxon>Burkholderiales</taxon>
        <taxon>Burkholderiaceae</taxon>
        <taxon>Caballeronia</taxon>
    </lineage>
</organism>
<proteinExistence type="predicted"/>
<sequence length="39" mass="4360">MCLNVGCVNYHRDRAKLQELSNLSDLGELTRIGDAARLN</sequence>
<comment type="caution">
    <text evidence="1">The sequence shown here is derived from an EMBL/GenBank/DDBJ whole genome shotgun (WGS) entry which is preliminary data.</text>
</comment>
<evidence type="ECO:0000313" key="2">
    <source>
        <dbReference type="Proteomes" id="UP000214720"/>
    </source>
</evidence>
<evidence type="ECO:0000313" key="1">
    <source>
        <dbReference type="EMBL" id="OXC73465.1"/>
    </source>
</evidence>
<dbReference type="Proteomes" id="UP000214720">
    <property type="component" value="Unassembled WGS sequence"/>
</dbReference>
<dbReference type="AlphaFoldDB" id="A0A226WQL2"/>
<dbReference type="EMBL" id="MTHB01000247">
    <property type="protein sequence ID" value="OXC73465.1"/>
    <property type="molecule type" value="Genomic_DNA"/>
</dbReference>